<evidence type="ECO:0000256" key="5">
    <source>
        <dbReference type="ARBA" id="ARBA00022833"/>
    </source>
</evidence>
<dbReference type="GO" id="GO:0030182">
    <property type="term" value="P:neuron differentiation"/>
    <property type="evidence" value="ECO:0007669"/>
    <property type="project" value="TreeGrafter"/>
</dbReference>
<keyword evidence="6" id="KW-0805">Transcription regulation</keyword>
<keyword evidence="3" id="KW-0677">Repeat</keyword>
<dbReference type="PANTHER" id="PTHR15065">
    <property type="entry name" value="INSULINOMA-ASSOCIATED 1"/>
    <property type="match status" value="1"/>
</dbReference>
<evidence type="ECO:0000256" key="7">
    <source>
        <dbReference type="ARBA" id="ARBA00023163"/>
    </source>
</evidence>
<evidence type="ECO:0000256" key="2">
    <source>
        <dbReference type="ARBA" id="ARBA00022723"/>
    </source>
</evidence>
<evidence type="ECO:0000313" key="10">
    <source>
        <dbReference type="Proteomes" id="UP000277204"/>
    </source>
</evidence>
<dbReference type="SUPFAM" id="SSF57667">
    <property type="entry name" value="beta-beta-alpha zinc fingers"/>
    <property type="match status" value="1"/>
</dbReference>
<evidence type="ECO:0000256" key="8">
    <source>
        <dbReference type="ARBA" id="ARBA00023242"/>
    </source>
</evidence>
<comment type="subcellular location">
    <subcellularLocation>
        <location evidence="1">Nucleus</location>
    </subcellularLocation>
</comment>
<keyword evidence="8" id="KW-0539">Nucleus</keyword>
<dbReference type="GO" id="GO:0017053">
    <property type="term" value="C:transcription repressor complex"/>
    <property type="evidence" value="ECO:0007669"/>
    <property type="project" value="TreeGrafter"/>
</dbReference>
<dbReference type="GO" id="GO:0005634">
    <property type="term" value="C:nucleus"/>
    <property type="evidence" value="ECO:0007669"/>
    <property type="project" value="UniProtKB-SubCell"/>
</dbReference>
<dbReference type="PROSITE" id="PS50157">
    <property type="entry name" value="ZINC_FINGER_C2H2_2"/>
    <property type="match status" value="2"/>
</dbReference>
<dbReference type="InterPro" id="IPR042972">
    <property type="entry name" value="INSM1/2"/>
</dbReference>
<evidence type="ECO:0000256" key="6">
    <source>
        <dbReference type="ARBA" id="ARBA00023015"/>
    </source>
</evidence>
<dbReference type="PANTHER" id="PTHR15065:SF4">
    <property type="entry name" value="LD18634P"/>
    <property type="match status" value="1"/>
</dbReference>
<dbReference type="Gene3D" id="3.30.160.60">
    <property type="entry name" value="Classic Zinc Finger"/>
    <property type="match status" value="1"/>
</dbReference>
<dbReference type="SMART" id="SM00355">
    <property type="entry name" value="ZnF_C2H2"/>
    <property type="match status" value="3"/>
</dbReference>
<dbReference type="STRING" id="48269.A0A183N612"/>
<dbReference type="PROSITE" id="PS00028">
    <property type="entry name" value="ZINC_FINGER_C2H2_1"/>
    <property type="match status" value="2"/>
</dbReference>
<dbReference type="InterPro" id="IPR013087">
    <property type="entry name" value="Znf_C2H2_type"/>
</dbReference>
<dbReference type="GO" id="GO:0000978">
    <property type="term" value="F:RNA polymerase II cis-regulatory region sequence-specific DNA binding"/>
    <property type="evidence" value="ECO:0007669"/>
    <property type="project" value="TreeGrafter"/>
</dbReference>
<dbReference type="FunFam" id="3.30.160.60:FF:001896">
    <property type="entry name" value="insulinoma-associated protein 1b"/>
    <property type="match status" value="1"/>
</dbReference>
<dbReference type="GO" id="GO:0010564">
    <property type="term" value="P:regulation of cell cycle process"/>
    <property type="evidence" value="ECO:0007669"/>
    <property type="project" value="TreeGrafter"/>
</dbReference>
<dbReference type="GO" id="GO:0008270">
    <property type="term" value="F:zinc ion binding"/>
    <property type="evidence" value="ECO:0007669"/>
    <property type="project" value="UniProtKB-KW"/>
</dbReference>
<evidence type="ECO:0000256" key="3">
    <source>
        <dbReference type="ARBA" id="ARBA00022737"/>
    </source>
</evidence>
<dbReference type="AlphaFoldDB" id="A0A183N612"/>
<protein>
    <submittedName>
        <fullName evidence="9">Uncharacterized protein</fullName>
    </submittedName>
</protein>
<dbReference type="Proteomes" id="UP000277204">
    <property type="component" value="Unassembled WGS sequence"/>
</dbReference>
<reference evidence="9 10" key="1">
    <citation type="submission" date="2018-11" db="EMBL/GenBank/DDBJ databases">
        <authorList>
            <consortium name="Pathogen Informatics"/>
        </authorList>
    </citation>
    <scope>NUCLEOTIDE SEQUENCE [LARGE SCALE GENOMIC DNA]</scope>
    <source>
        <strain evidence="9 10">Zambia</strain>
    </source>
</reference>
<gene>
    <name evidence="9" type="ORF">SMRZ_LOCUS23737</name>
</gene>
<keyword evidence="2" id="KW-0479">Metal-binding</keyword>
<dbReference type="Pfam" id="PF00096">
    <property type="entry name" value="zf-C2H2"/>
    <property type="match status" value="1"/>
</dbReference>
<dbReference type="GO" id="GO:0001227">
    <property type="term" value="F:DNA-binding transcription repressor activity, RNA polymerase II-specific"/>
    <property type="evidence" value="ECO:0007669"/>
    <property type="project" value="TreeGrafter"/>
</dbReference>
<keyword evidence="4" id="KW-0863">Zinc-finger</keyword>
<evidence type="ECO:0000256" key="4">
    <source>
        <dbReference type="ARBA" id="ARBA00022771"/>
    </source>
</evidence>
<evidence type="ECO:0000256" key="1">
    <source>
        <dbReference type="ARBA" id="ARBA00004123"/>
    </source>
</evidence>
<dbReference type="InterPro" id="IPR036236">
    <property type="entry name" value="Znf_C2H2_sf"/>
</dbReference>
<evidence type="ECO:0000313" key="9">
    <source>
        <dbReference type="EMBL" id="VDP48453.1"/>
    </source>
</evidence>
<accession>A0A183N612</accession>
<name>A0A183N612_9TREM</name>
<keyword evidence="10" id="KW-1185">Reference proteome</keyword>
<keyword evidence="5" id="KW-0862">Zinc</keyword>
<dbReference type="EMBL" id="UZAI01019902">
    <property type="protein sequence ID" value="VDP48453.1"/>
    <property type="molecule type" value="Genomic_DNA"/>
</dbReference>
<sequence>MSFKPNLKSNYGNVNPNLETQTKVINFFNTYKQLLDGYTRHVINKLHNTTSSINSNINCNSNIGNNIVEFMNYDSLQDHQIITNTEPNNVGTFKSPIISSYKNVKLKPYSSTSNLINSTSKYPCFNDFCLTANNSQYKSNDFIKDYSQTLSCFPLSNWDYFKTQHYPSVNSHSQLSISGMNERIFKKVQPSTTLSLFSPSSSVISLSNKLSTSPLTTSTNTTAISSNSSSPSLSVDSMDIKTNIPKHLTVQKILKRLAKLPNNLGPYICRLCNQYFENALKLANHRCPLILHTDYRCPECDKVFNCPANLASHRRWHKPKSEINYDQIPIRDHSLISTLNNDKYFIERKYSNHNSKKLITNTKLFNKNLHLNNLPKNQLNSIVFHHNQKNQLMIHSNKIKKPTFTVQAILDNSVNNDDKIHDHITTTTTRKSLNFDKTIINIESSKSINFIESNKINLNFSNNNLSINDNDNNNNHNHTTINNSTNIKEALMNQPISLKCNYCNTLLSTHNELETHMVEHIFNRIKSKLEGTH</sequence>
<organism evidence="9 10">
    <name type="scientific">Schistosoma margrebowiei</name>
    <dbReference type="NCBI Taxonomy" id="48269"/>
    <lineage>
        <taxon>Eukaryota</taxon>
        <taxon>Metazoa</taxon>
        <taxon>Spiralia</taxon>
        <taxon>Lophotrochozoa</taxon>
        <taxon>Platyhelminthes</taxon>
        <taxon>Trematoda</taxon>
        <taxon>Digenea</taxon>
        <taxon>Strigeidida</taxon>
        <taxon>Schistosomatoidea</taxon>
        <taxon>Schistosomatidae</taxon>
        <taxon>Schistosoma</taxon>
    </lineage>
</organism>
<keyword evidence="7" id="KW-0804">Transcription</keyword>
<proteinExistence type="predicted"/>